<feature type="transmembrane region" description="Helical" evidence="1">
    <location>
        <begin position="38"/>
        <end position="64"/>
    </location>
</feature>
<evidence type="ECO:0000256" key="1">
    <source>
        <dbReference type="SAM" id="Phobius"/>
    </source>
</evidence>
<accession>A0A8J2WKE8</accession>
<evidence type="ECO:0000313" key="2">
    <source>
        <dbReference type="EMBL" id="CAH0102141.1"/>
    </source>
</evidence>
<comment type="caution">
    <text evidence="2">The sequence shown here is derived from an EMBL/GenBank/DDBJ whole genome shotgun (WGS) entry which is preliminary data.</text>
</comment>
<organism evidence="2 3">
    <name type="scientific">Daphnia galeata</name>
    <dbReference type="NCBI Taxonomy" id="27404"/>
    <lineage>
        <taxon>Eukaryota</taxon>
        <taxon>Metazoa</taxon>
        <taxon>Ecdysozoa</taxon>
        <taxon>Arthropoda</taxon>
        <taxon>Crustacea</taxon>
        <taxon>Branchiopoda</taxon>
        <taxon>Diplostraca</taxon>
        <taxon>Cladocera</taxon>
        <taxon>Anomopoda</taxon>
        <taxon>Daphniidae</taxon>
        <taxon>Daphnia</taxon>
    </lineage>
</organism>
<gene>
    <name evidence="2" type="ORF">DGAL_LOCUS4530</name>
</gene>
<dbReference type="AlphaFoldDB" id="A0A8J2WKE8"/>
<proteinExistence type="predicted"/>
<evidence type="ECO:0000313" key="3">
    <source>
        <dbReference type="Proteomes" id="UP000789390"/>
    </source>
</evidence>
<protein>
    <submittedName>
        <fullName evidence="2">Uncharacterized protein</fullName>
    </submittedName>
</protein>
<dbReference type="Proteomes" id="UP000789390">
    <property type="component" value="Unassembled WGS sequence"/>
</dbReference>
<dbReference type="EMBL" id="CAKKLH010000074">
    <property type="protein sequence ID" value="CAH0102141.1"/>
    <property type="molecule type" value="Genomic_DNA"/>
</dbReference>
<keyword evidence="1" id="KW-1133">Transmembrane helix</keyword>
<reference evidence="2" key="1">
    <citation type="submission" date="2021-11" db="EMBL/GenBank/DDBJ databases">
        <authorList>
            <person name="Schell T."/>
        </authorList>
    </citation>
    <scope>NUCLEOTIDE SEQUENCE</scope>
    <source>
        <strain evidence="2">M5</strain>
    </source>
</reference>
<keyword evidence="1" id="KW-0472">Membrane</keyword>
<keyword evidence="1" id="KW-0812">Transmembrane</keyword>
<sequence length="130" mass="14581">MRAHCFILVNKGGLSRGVNFPEVDVVRTDDQVMESSDVMLTILLIGLGTLFWVGLMAVGCYCLHLRRKRLRSHRANLEEEEIILPLPKNHQQQYYAMTSHASSSSGITRKLRSLGGIGFRSPLIRTRSVG</sequence>
<name>A0A8J2WKE8_9CRUS</name>
<keyword evidence="3" id="KW-1185">Reference proteome</keyword>